<proteinExistence type="predicted"/>
<feature type="signal peptide" evidence="2">
    <location>
        <begin position="1"/>
        <end position="27"/>
    </location>
</feature>
<dbReference type="PANTHER" id="PTHR36357:SF1">
    <property type="entry name" value="OS03G0148300 PROTEIN"/>
    <property type="match status" value="1"/>
</dbReference>
<dbReference type="Gramene" id="TraesCAD_scaffold_029057_01G000200.1">
    <property type="protein sequence ID" value="TraesCAD_scaffold_029057_01G000200.1"/>
    <property type="gene ID" value="TraesCAD_scaffold_029057_01G000200"/>
</dbReference>
<dbReference type="PANTHER" id="PTHR36357">
    <property type="entry name" value="OS03G0148300 PROTEIN"/>
    <property type="match status" value="1"/>
</dbReference>
<dbReference type="Gramene" id="TraesRN4A0100944900.1">
    <property type="protein sequence ID" value="TraesRN4A0100944900.1"/>
    <property type="gene ID" value="TraesRN4A0100944900"/>
</dbReference>
<dbReference type="SMR" id="A0A3B6I4I0"/>
<dbReference type="AlphaFoldDB" id="A0A3B6I4I0"/>
<protein>
    <submittedName>
        <fullName evidence="3">Uncharacterized protein</fullName>
    </submittedName>
</protein>
<evidence type="ECO:0000256" key="1">
    <source>
        <dbReference type="SAM" id="MobiDB-lite"/>
    </source>
</evidence>
<sequence length="176" mass="19328">MARQGRLVLVAAAAALLLLLCGGTALGAKRAAIPDDLRDVVDDEEDEEWRHWGAGSGARDVPDRPPPDLSRMDPAALRAEILRGHGGPSLGFVKLRPGVRRTREEVAGIATRWSNVLRTGSVAAKFVAVDFGTLMFTMERGRDMREVGDQFFRRPGDPPLDQVIEMLRKQTKNEDS</sequence>
<dbReference type="OrthoDB" id="75833at2759"/>
<dbReference type="Gramene" id="TraesCLE_scaffold_036847_01G000200.1">
    <property type="protein sequence ID" value="TraesCLE_scaffold_036847_01G000200.1"/>
    <property type="gene ID" value="TraesCLE_scaffold_036847_01G000200"/>
</dbReference>
<accession>A0A3B6I4I0</accession>
<dbReference type="Gramene" id="TraesROB_scaffold_024186_01G000200.1">
    <property type="protein sequence ID" value="TraesROB_scaffold_024186_01G000200.1"/>
    <property type="gene ID" value="TraesROB_scaffold_024186_01G000200"/>
</dbReference>
<dbReference type="Gene3D" id="3.30.70.260">
    <property type="match status" value="1"/>
</dbReference>
<keyword evidence="2" id="KW-0732">Signal</keyword>
<keyword evidence="4" id="KW-1185">Reference proteome</keyword>
<dbReference type="OMA" id="SRMEMSE"/>
<evidence type="ECO:0000313" key="3">
    <source>
        <dbReference type="EnsemblPlants" id="TraesCS4A02G414100.1"/>
    </source>
</evidence>
<dbReference type="Gramene" id="TraesCS4A03G1022600.1">
    <property type="protein sequence ID" value="TraesCS4A03G1022600.1.CDS"/>
    <property type="gene ID" value="TraesCS4A03G1022600"/>
</dbReference>
<name>A0A3B6I4I0_WHEAT</name>
<reference evidence="3" key="1">
    <citation type="submission" date="2018-08" db="EMBL/GenBank/DDBJ databases">
        <authorList>
            <person name="Rossello M."/>
        </authorList>
    </citation>
    <scope>NUCLEOTIDE SEQUENCE [LARGE SCALE GENOMIC DNA]</scope>
    <source>
        <strain evidence="3">cv. Chinese Spring</strain>
    </source>
</reference>
<dbReference type="Gramene" id="TraesCS4A02G414100.1">
    <property type="protein sequence ID" value="TraesCS4A02G414100.1"/>
    <property type="gene ID" value="TraesCS4A02G414100"/>
</dbReference>
<reference evidence="3" key="2">
    <citation type="submission" date="2018-10" db="UniProtKB">
        <authorList>
            <consortium name="EnsemblPlants"/>
        </authorList>
    </citation>
    <scope>IDENTIFICATION</scope>
</reference>
<dbReference type="Gramene" id="TraesWEE_scaffold_024453_01G000900.1">
    <property type="protein sequence ID" value="TraesWEE_scaffold_024453_01G000900.1"/>
    <property type="gene ID" value="TraesWEE_scaffold_024453_01G000900"/>
</dbReference>
<evidence type="ECO:0000256" key="2">
    <source>
        <dbReference type="SAM" id="SignalP"/>
    </source>
</evidence>
<organism evidence="3">
    <name type="scientific">Triticum aestivum</name>
    <name type="common">Wheat</name>
    <dbReference type="NCBI Taxonomy" id="4565"/>
    <lineage>
        <taxon>Eukaryota</taxon>
        <taxon>Viridiplantae</taxon>
        <taxon>Streptophyta</taxon>
        <taxon>Embryophyta</taxon>
        <taxon>Tracheophyta</taxon>
        <taxon>Spermatophyta</taxon>
        <taxon>Magnoliopsida</taxon>
        <taxon>Liliopsida</taxon>
        <taxon>Poales</taxon>
        <taxon>Poaceae</taxon>
        <taxon>BOP clade</taxon>
        <taxon>Pooideae</taxon>
        <taxon>Triticodae</taxon>
        <taxon>Triticeae</taxon>
        <taxon>Triticinae</taxon>
        <taxon>Triticum</taxon>
    </lineage>
</organism>
<dbReference type="EnsemblPlants" id="TraesCS4A02G414100.1">
    <property type="protein sequence ID" value="TraesCS4A02G414100.1"/>
    <property type="gene ID" value="TraesCS4A02G414100"/>
</dbReference>
<evidence type="ECO:0000313" key="4">
    <source>
        <dbReference type="Proteomes" id="UP000019116"/>
    </source>
</evidence>
<feature type="region of interest" description="Disordered" evidence="1">
    <location>
        <begin position="49"/>
        <end position="69"/>
    </location>
</feature>
<dbReference type="Proteomes" id="UP000019116">
    <property type="component" value="Chromosome 4A"/>
</dbReference>
<feature type="chain" id="PRO_5043175568" evidence="2">
    <location>
        <begin position="28"/>
        <end position="176"/>
    </location>
</feature>